<dbReference type="PANTHER" id="PTHR46825">
    <property type="entry name" value="D-ALANYL-D-ALANINE-CARBOXYPEPTIDASE/ENDOPEPTIDASE AMPH"/>
    <property type="match status" value="1"/>
</dbReference>
<dbReference type="EC" id="3.-.-.-" evidence="2"/>
<dbReference type="Pfam" id="PF00144">
    <property type="entry name" value="Beta-lactamase"/>
    <property type="match status" value="1"/>
</dbReference>
<dbReference type="SUPFAM" id="SSF56601">
    <property type="entry name" value="beta-lactamase/transpeptidase-like"/>
    <property type="match status" value="1"/>
</dbReference>
<dbReference type="Proteomes" id="UP001597508">
    <property type="component" value="Unassembled WGS sequence"/>
</dbReference>
<keyword evidence="3" id="KW-1185">Reference proteome</keyword>
<dbReference type="InterPro" id="IPR050491">
    <property type="entry name" value="AmpC-like"/>
</dbReference>
<dbReference type="RefSeq" id="WP_379667578.1">
    <property type="nucleotide sequence ID" value="NZ_JBHULH010000012.1"/>
</dbReference>
<dbReference type="PANTHER" id="PTHR46825:SF7">
    <property type="entry name" value="D-ALANYL-D-ALANINE CARBOXYPEPTIDASE"/>
    <property type="match status" value="1"/>
</dbReference>
<organism evidence="2 3">
    <name type="scientific">Pseudotenacibaculum haliotis</name>
    <dbReference type="NCBI Taxonomy" id="1862138"/>
    <lineage>
        <taxon>Bacteria</taxon>
        <taxon>Pseudomonadati</taxon>
        <taxon>Bacteroidota</taxon>
        <taxon>Flavobacteriia</taxon>
        <taxon>Flavobacteriales</taxon>
        <taxon>Flavobacteriaceae</taxon>
        <taxon>Pseudotenacibaculum</taxon>
    </lineage>
</organism>
<accession>A0ABW5LVQ3</accession>
<evidence type="ECO:0000313" key="3">
    <source>
        <dbReference type="Proteomes" id="UP001597508"/>
    </source>
</evidence>
<dbReference type="EMBL" id="JBHULH010000012">
    <property type="protein sequence ID" value="MFD2568872.1"/>
    <property type="molecule type" value="Genomic_DNA"/>
</dbReference>
<dbReference type="Gene3D" id="3.40.710.10">
    <property type="entry name" value="DD-peptidase/beta-lactamase superfamily"/>
    <property type="match status" value="1"/>
</dbReference>
<protein>
    <submittedName>
        <fullName evidence="2">Serine hydrolase domain-containing protein</fullName>
        <ecNumber evidence="2">3.-.-.-</ecNumber>
    </submittedName>
</protein>
<sequence>MRKSIIFLVALLCHFTNYSQTFDSKKLDRFFDSMQTKKDGMGMISIYKNNKQVYQKSIGYANVKTKKKADQETLYRIASISKTYTATIILQMIEEKKLSLTTQLSDYFPQVPNATKITIEDLLRHQSGLYNITQDENLRSWVIKKQTRKQMLDRIVKYPVDFQPKEKTSYSNTNYILLSYIAEKIDRKSFSSIVKKRIVRPLKLKRTHFGKRLNGKKNQALPFYLKNEKWYPITTETHLSAPMGAGGIVASTNDLAKFYMNVFGNKLFSKASLQQMTDTSKGMGLGISSMEYKGLMVFGHDGGIDGFSSFALHIPEKNLTLAITLNGSTSEIVPTVISILDIYFENDPTLKRSSTFSVSSKDLDKYLGIYVSKTFPAKVTITKKGNVLFAQAEGQPLFKLLAVKKDHFSYDSMGIKFSFNPPNEAISIFFRGNTHLFKRIR</sequence>
<dbReference type="InterPro" id="IPR001466">
    <property type="entry name" value="Beta-lactam-related"/>
</dbReference>
<feature type="domain" description="Beta-lactamase-related" evidence="1">
    <location>
        <begin position="28"/>
        <end position="330"/>
    </location>
</feature>
<evidence type="ECO:0000259" key="1">
    <source>
        <dbReference type="Pfam" id="PF00144"/>
    </source>
</evidence>
<name>A0ABW5LVQ3_9FLAO</name>
<gene>
    <name evidence="2" type="ORF">ACFSRZ_15965</name>
</gene>
<evidence type="ECO:0000313" key="2">
    <source>
        <dbReference type="EMBL" id="MFD2568872.1"/>
    </source>
</evidence>
<keyword evidence="2" id="KW-0378">Hydrolase</keyword>
<dbReference type="InterPro" id="IPR012338">
    <property type="entry name" value="Beta-lactam/transpept-like"/>
</dbReference>
<comment type="caution">
    <text evidence="2">The sequence shown here is derived from an EMBL/GenBank/DDBJ whole genome shotgun (WGS) entry which is preliminary data.</text>
</comment>
<dbReference type="GO" id="GO:0016787">
    <property type="term" value="F:hydrolase activity"/>
    <property type="evidence" value="ECO:0007669"/>
    <property type="project" value="UniProtKB-KW"/>
</dbReference>
<proteinExistence type="predicted"/>
<reference evidence="3" key="1">
    <citation type="journal article" date="2019" name="Int. J. Syst. Evol. Microbiol.">
        <title>The Global Catalogue of Microorganisms (GCM) 10K type strain sequencing project: providing services to taxonomists for standard genome sequencing and annotation.</title>
        <authorList>
            <consortium name="The Broad Institute Genomics Platform"/>
            <consortium name="The Broad Institute Genome Sequencing Center for Infectious Disease"/>
            <person name="Wu L."/>
            <person name="Ma J."/>
        </authorList>
    </citation>
    <scope>NUCLEOTIDE SEQUENCE [LARGE SCALE GENOMIC DNA]</scope>
    <source>
        <strain evidence="3">KCTC 52127</strain>
    </source>
</reference>